<dbReference type="GO" id="GO:0003824">
    <property type="term" value="F:catalytic activity"/>
    <property type="evidence" value="ECO:0007669"/>
    <property type="project" value="InterPro"/>
</dbReference>
<dbReference type="Pfam" id="PF04055">
    <property type="entry name" value="Radical_SAM"/>
    <property type="match status" value="1"/>
</dbReference>
<evidence type="ECO:0000256" key="3">
    <source>
        <dbReference type="ARBA" id="ARBA00023004"/>
    </source>
</evidence>
<evidence type="ECO:0000256" key="2">
    <source>
        <dbReference type="ARBA" id="ARBA00022723"/>
    </source>
</evidence>
<evidence type="ECO:0000256" key="1">
    <source>
        <dbReference type="ARBA" id="ARBA00022691"/>
    </source>
</evidence>
<feature type="non-terminal residue" evidence="6">
    <location>
        <position position="1"/>
    </location>
</feature>
<protein>
    <recommendedName>
        <fullName evidence="5">Radical SAM core domain-containing protein</fullName>
    </recommendedName>
</protein>
<dbReference type="GO" id="GO:0051536">
    <property type="term" value="F:iron-sulfur cluster binding"/>
    <property type="evidence" value="ECO:0007669"/>
    <property type="project" value="UniProtKB-KW"/>
</dbReference>
<proteinExistence type="predicted"/>
<dbReference type="InterPro" id="IPR058240">
    <property type="entry name" value="rSAM_sf"/>
</dbReference>
<dbReference type="EMBL" id="UINC01070740">
    <property type="protein sequence ID" value="SVC05117.1"/>
    <property type="molecule type" value="Genomic_DNA"/>
</dbReference>
<gene>
    <name evidence="6" type="ORF">METZ01_LOCUS257971</name>
</gene>
<name>A0A382J132_9ZZZZ</name>
<evidence type="ECO:0000313" key="6">
    <source>
        <dbReference type="EMBL" id="SVC05117.1"/>
    </source>
</evidence>
<feature type="domain" description="Radical SAM core" evidence="5">
    <location>
        <begin position="68"/>
        <end position="221"/>
    </location>
</feature>
<dbReference type="PROSITE" id="PS51918">
    <property type="entry name" value="RADICAL_SAM"/>
    <property type="match status" value="1"/>
</dbReference>
<dbReference type="CDD" id="cd01335">
    <property type="entry name" value="Radical_SAM"/>
    <property type="match status" value="1"/>
</dbReference>
<sequence length="221" mass="24477">VSFVGHFDRLPIDALWRRARDASAAEAAAALTKRDLSLADLAALLSPAAPLEPLAKRAHQLTQQRFGKVIRLFAPLYLSNECINNCQYCGFSRDNSILRVTLSVDEVVREAKALAGKGFRNILLVAGEHPKFVSSGYMVDCVEALRDAVPSISLEVGPMETDEYRPLTQAGAEGLVVYQETYDRKVYADMHTSGPKRNFEWRLETPERAHAASFRRLGIGT</sequence>
<keyword evidence="4" id="KW-0411">Iron-sulfur</keyword>
<dbReference type="SFLD" id="SFLDS00029">
    <property type="entry name" value="Radical_SAM"/>
    <property type="match status" value="1"/>
</dbReference>
<dbReference type="SFLD" id="SFLDG01081">
    <property type="entry name" value="cleavage_of_the_Ca-Cb_bond_in"/>
    <property type="match status" value="1"/>
</dbReference>
<reference evidence="6" key="1">
    <citation type="submission" date="2018-05" db="EMBL/GenBank/DDBJ databases">
        <authorList>
            <person name="Lanie J.A."/>
            <person name="Ng W.-L."/>
            <person name="Kazmierczak K.M."/>
            <person name="Andrzejewski T.M."/>
            <person name="Davidsen T.M."/>
            <person name="Wayne K.J."/>
            <person name="Tettelin H."/>
            <person name="Glass J.I."/>
            <person name="Rusch D."/>
            <person name="Podicherti R."/>
            <person name="Tsui H.-C.T."/>
            <person name="Winkler M.E."/>
        </authorList>
    </citation>
    <scope>NUCLEOTIDE SEQUENCE</scope>
</reference>
<dbReference type="SUPFAM" id="SSF102114">
    <property type="entry name" value="Radical SAM enzymes"/>
    <property type="match status" value="1"/>
</dbReference>
<keyword evidence="1" id="KW-0949">S-adenosyl-L-methionine</keyword>
<dbReference type="PANTHER" id="PTHR43583">
    <property type="entry name" value="2-IMINOACETATE SYNTHASE"/>
    <property type="match status" value="1"/>
</dbReference>
<organism evidence="6">
    <name type="scientific">marine metagenome</name>
    <dbReference type="NCBI Taxonomy" id="408172"/>
    <lineage>
        <taxon>unclassified sequences</taxon>
        <taxon>metagenomes</taxon>
        <taxon>ecological metagenomes</taxon>
    </lineage>
</organism>
<dbReference type="InterPro" id="IPR007197">
    <property type="entry name" value="rSAM"/>
</dbReference>
<dbReference type="GO" id="GO:0046872">
    <property type="term" value="F:metal ion binding"/>
    <property type="evidence" value="ECO:0007669"/>
    <property type="project" value="UniProtKB-KW"/>
</dbReference>
<evidence type="ECO:0000259" key="5">
    <source>
        <dbReference type="PROSITE" id="PS51918"/>
    </source>
</evidence>
<dbReference type="InterPro" id="IPR013785">
    <property type="entry name" value="Aldolase_TIM"/>
</dbReference>
<dbReference type="Gene3D" id="3.20.20.70">
    <property type="entry name" value="Aldolase class I"/>
    <property type="match status" value="1"/>
</dbReference>
<dbReference type="PANTHER" id="PTHR43583:SF1">
    <property type="entry name" value="2-IMINOACETATE SYNTHASE"/>
    <property type="match status" value="1"/>
</dbReference>
<feature type="non-terminal residue" evidence="6">
    <location>
        <position position="221"/>
    </location>
</feature>
<keyword evidence="3" id="KW-0408">Iron</keyword>
<dbReference type="SFLD" id="SFLDG01060">
    <property type="entry name" value="BATS_domain_containing"/>
    <property type="match status" value="1"/>
</dbReference>
<dbReference type="InterPro" id="IPR034428">
    <property type="entry name" value="ThiH/NoCL/HydG-like"/>
</dbReference>
<accession>A0A382J132</accession>
<dbReference type="AlphaFoldDB" id="A0A382J132"/>
<evidence type="ECO:0000256" key="4">
    <source>
        <dbReference type="ARBA" id="ARBA00023014"/>
    </source>
</evidence>
<keyword evidence="2" id="KW-0479">Metal-binding</keyword>